<gene>
    <name evidence="2" type="ORF">M9458_027902</name>
</gene>
<protein>
    <submittedName>
        <fullName evidence="2">Uncharacterized protein</fullName>
    </submittedName>
</protein>
<accession>A0ABD0PP30</accession>
<feature type="non-terminal residue" evidence="2">
    <location>
        <position position="74"/>
    </location>
</feature>
<dbReference type="PRINTS" id="PR00942">
    <property type="entry name" value="CUATPASEI"/>
</dbReference>
<feature type="transmembrane region" description="Helical" evidence="1">
    <location>
        <begin position="5"/>
        <end position="24"/>
    </location>
</feature>
<keyword evidence="1" id="KW-0472">Membrane</keyword>
<evidence type="ECO:0000256" key="1">
    <source>
        <dbReference type="SAM" id="Phobius"/>
    </source>
</evidence>
<sequence length="74" mass="8766">WKRSFLISLFFCVPVMGMMIYMIIVDHQLETSHHHNTTAEDREMYHSTMFLEKQLMPGLSIMNLISFLFCVPVQ</sequence>
<evidence type="ECO:0000313" key="3">
    <source>
        <dbReference type="Proteomes" id="UP001529510"/>
    </source>
</evidence>
<organism evidence="2 3">
    <name type="scientific">Cirrhinus mrigala</name>
    <name type="common">Mrigala</name>
    <dbReference type="NCBI Taxonomy" id="683832"/>
    <lineage>
        <taxon>Eukaryota</taxon>
        <taxon>Metazoa</taxon>
        <taxon>Chordata</taxon>
        <taxon>Craniata</taxon>
        <taxon>Vertebrata</taxon>
        <taxon>Euteleostomi</taxon>
        <taxon>Actinopterygii</taxon>
        <taxon>Neopterygii</taxon>
        <taxon>Teleostei</taxon>
        <taxon>Ostariophysi</taxon>
        <taxon>Cypriniformes</taxon>
        <taxon>Cyprinidae</taxon>
        <taxon>Labeoninae</taxon>
        <taxon>Labeonini</taxon>
        <taxon>Cirrhinus</taxon>
    </lineage>
</organism>
<feature type="transmembrane region" description="Helical" evidence="1">
    <location>
        <begin position="55"/>
        <end position="73"/>
    </location>
</feature>
<dbReference type="AlphaFoldDB" id="A0ABD0PP30"/>
<keyword evidence="1" id="KW-1133">Transmembrane helix</keyword>
<keyword evidence="3" id="KW-1185">Reference proteome</keyword>
<dbReference type="Proteomes" id="UP001529510">
    <property type="component" value="Unassembled WGS sequence"/>
</dbReference>
<reference evidence="2 3" key="1">
    <citation type="submission" date="2024-05" db="EMBL/GenBank/DDBJ databases">
        <title>Genome sequencing and assembly of Indian major carp, Cirrhinus mrigala (Hamilton, 1822).</title>
        <authorList>
            <person name="Mohindra V."/>
            <person name="Chowdhury L.M."/>
            <person name="Lal K."/>
            <person name="Jena J.K."/>
        </authorList>
    </citation>
    <scope>NUCLEOTIDE SEQUENCE [LARGE SCALE GENOMIC DNA]</scope>
    <source>
        <strain evidence="2">CM1030</strain>
        <tissue evidence="2">Blood</tissue>
    </source>
</reference>
<name>A0ABD0PP30_CIRMR</name>
<feature type="non-terminal residue" evidence="2">
    <location>
        <position position="1"/>
    </location>
</feature>
<comment type="caution">
    <text evidence="2">The sequence shown here is derived from an EMBL/GenBank/DDBJ whole genome shotgun (WGS) entry which is preliminary data.</text>
</comment>
<keyword evidence="1" id="KW-0812">Transmembrane</keyword>
<proteinExistence type="predicted"/>
<evidence type="ECO:0000313" key="2">
    <source>
        <dbReference type="EMBL" id="KAL0175572.1"/>
    </source>
</evidence>
<dbReference type="EMBL" id="JAMKFB020000014">
    <property type="protein sequence ID" value="KAL0175572.1"/>
    <property type="molecule type" value="Genomic_DNA"/>
</dbReference>